<dbReference type="InParanoid" id="A0A409VJV5"/>
<name>A0A409VJV5_9AGAR</name>
<accession>A0A409VJV5</accession>
<reference evidence="2 3" key="1">
    <citation type="journal article" date="2018" name="Evol. Lett.">
        <title>Horizontal gene cluster transfer increased hallucinogenic mushroom diversity.</title>
        <authorList>
            <person name="Reynolds H.T."/>
            <person name="Vijayakumar V."/>
            <person name="Gluck-Thaler E."/>
            <person name="Korotkin H.B."/>
            <person name="Matheny P.B."/>
            <person name="Slot J.C."/>
        </authorList>
    </citation>
    <scope>NUCLEOTIDE SEQUENCE [LARGE SCALE GENOMIC DNA]</scope>
    <source>
        <strain evidence="2 3">2629</strain>
    </source>
</reference>
<evidence type="ECO:0000313" key="2">
    <source>
        <dbReference type="EMBL" id="PPQ66551.1"/>
    </source>
</evidence>
<feature type="region of interest" description="Disordered" evidence="1">
    <location>
        <begin position="26"/>
        <end position="55"/>
    </location>
</feature>
<proteinExistence type="predicted"/>
<comment type="caution">
    <text evidence="2">The sequence shown here is derived from an EMBL/GenBank/DDBJ whole genome shotgun (WGS) entry which is preliminary data.</text>
</comment>
<dbReference type="AlphaFoldDB" id="A0A409VJV5"/>
<dbReference type="EMBL" id="NHTK01006040">
    <property type="protein sequence ID" value="PPQ66551.1"/>
    <property type="molecule type" value="Genomic_DNA"/>
</dbReference>
<keyword evidence="3" id="KW-1185">Reference proteome</keyword>
<dbReference type="STRING" id="181874.A0A409VJV5"/>
<gene>
    <name evidence="2" type="ORF">CVT24_007116</name>
</gene>
<feature type="compositionally biased region" description="Polar residues" evidence="1">
    <location>
        <begin position="31"/>
        <end position="55"/>
    </location>
</feature>
<dbReference type="Proteomes" id="UP000284842">
    <property type="component" value="Unassembled WGS sequence"/>
</dbReference>
<sequence>MYAGYGASSPPLTNNPFVSESAANRFPDISGASNYNQQSQASWNGGSNMNNGYPQQGQVVQSAAMYQQTQYPQQHQYQTTGYAMQQQGMGTTAGYAPTGYGGQQPHHFQPSSAFGQQLAANVNGSSYSYLSSQQQQPSSGYNPVQQQLQSPTYVAQFDPYAAIGQGWGESSNSAQHNTASSGYTAQTGIAGNYGGGTGGSQFANPTGAAGYSANGEPHPREYLRTHKGEIEAWDAVSWKQLLGAFEGLKRSWEGRKDELNRKVKEAQVQLQYAGYYAPQVQAEVTRLQFLLKDAESNFDTVAASTFQMQEVFQNYRQSSDPASKRRVREATNASLQGLPMWPQPY</sequence>
<organism evidence="2 3">
    <name type="scientific">Panaeolus cyanescens</name>
    <dbReference type="NCBI Taxonomy" id="181874"/>
    <lineage>
        <taxon>Eukaryota</taxon>
        <taxon>Fungi</taxon>
        <taxon>Dikarya</taxon>
        <taxon>Basidiomycota</taxon>
        <taxon>Agaricomycotina</taxon>
        <taxon>Agaricomycetes</taxon>
        <taxon>Agaricomycetidae</taxon>
        <taxon>Agaricales</taxon>
        <taxon>Agaricineae</taxon>
        <taxon>Galeropsidaceae</taxon>
        <taxon>Panaeolus</taxon>
    </lineage>
</organism>
<dbReference type="OrthoDB" id="3253876at2759"/>
<protein>
    <submittedName>
        <fullName evidence="2">Uncharacterized protein</fullName>
    </submittedName>
</protein>
<evidence type="ECO:0000256" key="1">
    <source>
        <dbReference type="SAM" id="MobiDB-lite"/>
    </source>
</evidence>
<evidence type="ECO:0000313" key="3">
    <source>
        <dbReference type="Proteomes" id="UP000284842"/>
    </source>
</evidence>